<proteinExistence type="inferred from homology"/>
<dbReference type="STRING" id="525897.Dbac_1669"/>
<dbReference type="EMBL" id="CP001629">
    <property type="protein sequence ID" value="ACU89761.1"/>
    <property type="molecule type" value="Genomic_DNA"/>
</dbReference>
<evidence type="ECO:0000256" key="2">
    <source>
        <dbReference type="ARBA" id="ARBA00022741"/>
    </source>
</evidence>
<dbReference type="PROSITE" id="PS50893">
    <property type="entry name" value="ABC_TRANSPORTER_2"/>
    <property type="match status" value="1"/>
</dbReference>
<dbReference type="GO" id="GO:0005886">
    <property type="term" value="C:plasma membrane"/>
    <property type="evidence" value="ECO:0007669"/>
    <property type="project" value="TreeGrafter"/>
</dbReference>
<keyword evidence="2" id="KW-0547">Nucleotide-binding</keyword>
<evidence type="ECO:0000313" key="6">
    <source>
        <dbReference type="Proteomes" id="UP000002216"/>
    </source>
</evidence>
<keyword evidence="6" id="KW-1185">Reference proteome</keyword>
<keyword evidence="3" id="KW-0067">ATP-binding</keyword>
<dbReference type="Pfam" id="PF00005">
    <property type="entry name" value="ABC_tran"/>
    <property type="match status" value="1"/>
</dbReference>
<dbReference type="KEGG" id="dba:Dbac_1669"/>
<dbReference type="GO" id="GO:0005524">
    <property type="term" value="F:ATP binding"/>
    <property type="evidence" value="ECO:0007669"/>
    <property type="project" value="UniProtKB-KW"/>
</dbReference>
<protein>
    <submittedName>
        <fullName evidence="5">ABC transporter related</fullName>
    </submittedName>
</protein>
<dbReference type="eggNOG" id="COG1136">
    <property type="taxonomic scope" value="Bacteria"/>
</dbReference>
<organism evidence="5 6">
    <name type="scientific">Desulfomicrobium baculatum (strain DSM 4028 / VKM B-1378 / X)</name>
    <name type="common">Desulfovibrio baculatus</name>
    <dbReference type="NCBI Taxonomy" id="525897"/>
    <lineage>
        <taxon>Bacteria</taxon>
        <taxon>Pseudomonadati</taxon>
        <taxon>Thermodesulfobacteriota</taxon>
        <taxon>Desulfovibrionia</taxon>
        <taxon>Desulfovibrionales</taxon>
        <taxon>Desulfomicrobiaceae</taxon>
        <taxon>Desulfomicrobium</taxon>
    </lineage>
</organism>
<dbReference type="GO" id="GO:0022857">
    <property type="term" value="F:transmembrane transporter activity"/>
    <property type="evidence" value="ECO:0007669"/>
    <property type="project" value="TreeGrafter"/>
</dbReference>
<dbReference type="InterPro" id="IPR003593">
    <property type="entry name" value="AAA+_ATPase"/>
</dbReference>
<dbReference type="GO" id="GO:0044874">
    <property type="term" value="P:lipoprotein localization to outer membrane"/>
    <property type="evidence" value="ECO:0007669"/>
    <property type="project" value="TreeGrafter"/>
</dbReference>
<gene>
    <name evidence="5" type="ordered locus">Dbac_1669</name>
</gene>
<sequence length="251" mass="27091">MVEAVAPMVRLEGLVKTRSQSESVFELRVPEFTVRPGQMVAVIGESGCGKSTLLDTLALVMAPTRVGRFEITSESQSACDVAALWARDDEDALSALRRDLFGYVLQTGGLLPFLSVRQNICLPARIKGGDIAPSRLDALADRLGVAGCLDRMPVALSIGQRQRVAILRALAHQPRLVLADEPTAAVDKARARAIMDDMHRLARDESVAVVVVTHDVDLVMDRADVAYTFDTQQVSEHVTSSLCRPVNGSGS</sequence>
<accession>C7LVK5</accession>
<dbReference type="HOGENOM" id="CLU_000604_1_22_7"/>
<evidence type="ECO:0000313" key="5">
    <source>
        <dbReference type="EMBL" id="ACU89761.1"/>
    </source>
</evidence>
<feature type="domain" description="ABC transporter" evidence="4">
    <location>
        <begin position="9"/>
        <end position="250"/>
    </location>
</feature>
<dbReference type="SUPFAM" id="SSF52540">
    <property type="entry name" value="P-loop containing nucleoside triphosphate hydrolases"/>
    <property type="match status" value="1"/>
</dbReference>
<evidence type="ECO:0000256" key="1">
    <source>
        <dbReference type="ARBA" id="ARBA00005417"/>
    </source>
</evidence>
<dbReference type="GO" id="GO:0089705">
    <property type="term" value="P:protein localization to outer membrane"/>
    <property type="evidence" value="ECO:0007669"/>
    <property type="project" value="TreeGrafter"/>
</dbReference>
<evidence type="ECO:0000256" key="3">
    <source>
        <dbReference type="ARBA" id="ARBA00022840"/>
    </source>
</evidence>
<dbReference type="AlphaFoldDB" id="C7LVK5"/>
<comment type="similarity">
    <text evidence="1">Belongs to the ABC transporter superfamily.</text>
</comment>
<evidence type="ECO:0000259" key="4">
    <source>
        <dbReference type="PROSITE" id="PS50893"/>
    </source>
</evidence>
<dbReference type="PANTHER" id="PTHR24220:SF689">
    <property type="entry name" value="LIPOPROTEIN-RELEASING SYSTEM ATP-BINDING PROTEIN LOLD"/>
    <property type="match status" value="1"/>
</dbReference>
<dbReference type="Proteomes" id="UP000002216">
    <property type="component" value="Chromosome"/>
</dbReference>
<dbReference type="InterPro" id="IPR015854">
    <property type="entry name" value="ABC_transpr_LolD-like"/>
</dbReference>
<name>C7LVK5_DESBD</name>
<dbReference type="Gene3D" id="3.40.50.300">
    <property type="entry name" value="P-loop containing nucleotide triphosphate hydrolases"/>
    <property type="match status" value="1"/>
</dbReference>
<reference evidence="5 6" key="1">
    <citation type="journal article" date="2009" name="Stand. Genomic Sci.">
        <title>Complete genome sequence of Desulfomicrobium baculatum type strain (X).</title>
        <authorList>
            <person name="Copeland A."/>
            <person name="Spring S."/>
            <person name="Goker M."/>
            <person name="Schneider S."/>
            <person name="Lapidus A."/>
            <person name="Del Rio T.G."/>
            <person name="Tice H."/>
            <person name="Cheng J.F."/>
            <person name="Chen F."/>
            <person name="Nolan M."/>
            <person name="Bruce D."/>
            <person name="Goodwin L."/>
            <person name="Pitluck S."/>
            <person name="Ivanova N."/>
            <person name="Mavrommatis K."/>
            <person name="Ovchinnikova G."/>
            <person name="Pati A."/>
            <person name="Chen A."/>
            <person name="Palaniappan K."/>
            <person name="Land M."/>
            <person name="Hauser L."/>
            <person name="Chang Y.J."/>
            <person name="Jeffries C.C."/>
            <person name="Meincke L."/>
            <person name="Sims D."/>
            <person name="Brettin T."/>
            <person name="Detter J.C."/>
            <person name="Han C."/>
            <person name="Chain P."/>
            <person name="Bristow J."/>
            <person name="Eisen J.A."/>
            <person name="Markowitz V."/>
            <person name="Hugenholtz P."/>
            <person name="Kyrpides N.C."/>
            <person name="Klenk H.P."/>
            <person name="Lucas S."/>
        </authorList>
    </citation>
    <scope>NUCLEOTIDE SEQUENCE [LARGE SCALE GENOMIC DNA]</scope>
    <source>
        <strain evidence="6">DSM 4028 / VKM B-1378 / X</strain>
    </source>
</reference>
<dbReference type="InterPro" id="IPR027417">
    <property type="entry name" value="P-loop_NTPase"/>
</dbReference>
<dbReference type="InterPro" id="IPR003439">
    <property type="entry name" value="ABC_transporter-like_ATP-bd"/>
</dbReference>
<dbReference type="PANTHER" id="PTHR24220">
    <property type="entry name" value="IMPORT ATP-BINDING PROTEIN"/>
    <property type="match status" value="1"/>
</dbReference>
<dbReference type="SMART" id="SM00382">
    <property type="entry name" value="AAA"/>
    <property type="match status" value="1"/>
</dbReference>
<dbReference type="RefSeq" id="WP_015773852.1">
    <property type="nucleotide sequence ID" value="NC_013173.1"/>
</dbReference>
<dbReference type="GO" id="GO:0016887">
    <property type="term" value="F:ATP hydrolysis activity"/>
    <property type="evidence" value="ECO:0007669"/>
    <property type="project" value="InterPro"/>
</dbReference>